<protein>
    <submittedName>
        <fullName evidence="1">DUF6510 family protein</fullName>
    </submittedName>
</protein>
<evidence type="ECO:0000313" key="2">
    <source>
        <dbReference type="Proteomes" id="UP001596189"/>
    </source>
</evidence>
<comment type="caution">
    <text evidence="1">The sequence shown here is derived from an EMBL/GenBank/DDBJ whole genome shotgun (WGS) entry which is preliminary data.</text>
</comment>
<gene>
    <name evidence="1" type="ORF">ACFQDO_10300</name>
</gene>
<evidence type="ECO:0000313" key="1">
    <source>
        <dbReference type="EMBL" id="MFC6007519.1"/>
    </source>
</evidence>
<dbReference type="RefSeq" id="WP_345716314.1">
    <property type="nucleotide sequence ID" value="NZ_BAABFP010000004.1"/>
</dbReference>
<keyword evidence="2" id="KW-1185">Reference proteome</keyword>
<accession>A0ABW1JEA1</accession>
<proteinExistence type="predicted"/>
<dbReference type="EMBL" id="JBHSRD010000003">
    <property type="protein sequence ID" value="MFC6007519.1"/>
    <property type="molecule type" value="Genomic_DNA"/>
</dbReference>
<dbReference type="Proteomes" id="UP001596189">
    <property type="component" value="Unassembled WGS sequence"/>
</dbReference>
<name>A0ABW1JEA1_9ACTN</name>
<reference evidence="2" key="1">
    <citation type="journal article" date="2019" name="Int. J. Syst. Evol. Microbiol.">
        <title>The Global Catalogue of Microorganisms (GCM) 10K type strain sequencing project: providing services to taxonomists for standard genome sequencing and annotation.</title>
        <authorList>
            <consortium name="The Broad Institute Genomics Platform"/>
            <consortium name="The Broad Institute Genome Sequencing Center for Infectious Disease"/>
            <person name="Wu L."/>
            <person name="Ma J."/>
        </authorList>
    </citation>
    <scope>NUCLEOTIDE SEQUENCE [LARGE SCALE GENOMIC DNA]</scope>
    <source>
        <strain evidence="2">KACC 14249</strain>
    </source>
</reference>
<dbReference type="InterPro" id="IPR045423">
    <property type="entry name" value="DUF6510"/>
</dbReference>
<dbReference type="Pfam" id="PF20120">
    <property type="entry name" value="DUF6510"/>
    <property type="match status" value="1"/>
</dbReference>
<organism evidence="1 2">
    <name type="scientific">Angustibacter luteus</name>
    <dbReference type="NCBI Taxonomy" id="658456"/>
    <lineage>
        <taxon>Bacteria</taxon>
        <taxon>Bacillati</taxon>
        <taxon>Actinomycetota</taxon>
        <taxon>Actinomycetes</taxon>
        <taxon>Kineosporiales</taxon>
        <taxon>Kineosporiaceae</taxon>
    </lineage>
</organism>
<sequence>MQVEDHYVDGNAVAGDLLELFAVDVTAAMGECAHCGHEAPMAETRVYTQAPGTVMRCRGCGEAVLKLVTAPHARWLDLSGLSRLTFRTDPALA</sequence>